<keyword evidence="1" id="KW-0472">Membrane</keyword>
<feature type="transmembrane region" description="Helical" evidence="1">
    <location>
        <begin position="140"/>
        <end position="163"/>
    </location>
</feature>
<dbReference type="KEGG" id="psty:BFS30_25005"/>
<dbReference type="GO" id="GO:0008237">
    <property type="term" value="F:metallopeptidase activity"/>
    <property type="evidence" value="ECO:0007669"/>
    <property type="project" value="InterPro"/>
</dbReference>
<evidence type="ECO:0000313" key="3">
    <source>
        <dbReference type="EMBL" id="AOM80131.1"/>
    </source>
</evidence>
<evidence type="ECO:0000259" key="2">
    <source>
        <dbReference type="Pfam" id="PF01433"/>
    </source>
</evidence>
<gene>
    <name evidence="3" type="ORF">BFS30_25005</name>
</gene>
<protein>
    <recommendedName>
        <fullName evidence="2">Peptidase M1 membrane alanine aminopeptidase domain-containing protein</fullName>
    </recommendedName>
</protein>
<feature type="transmembrane region" description="Helical" evidence="1">
    <location>
        <begin position="400"/>
        <end position="425"/>
    </location>
</feature>
<dbReference type="Proteomes" id="UP000094313">
    <property type="component" value="Chromosome"/>
</dbReference>
<feature type="transmembrane region" description="Helical" evidence="1">
    <location>
        <begin position="96"/>
        <end position="120"/>
    </location>
</feature>
<feature type="transmembrane region" description="Helical" evidence="1">
    <location>
        <begin position="50"/>
        <end position="75"/>
    </location>
</feature>
<feature type="transmembrane region" description="Helical" evidence="1">
    <location>
        <begin position="475"/>
        <end position="497"/>
    </location>
</feature>
<feature type="transmembrane region" description="Helical" evidence="1">
    <location>
        <begin position="321"/>
        <end position="338"/>
    </location>
</feature>
<dbReference type="OrthoDB" id="100605at2"/>
<reference evidence="3 4" key="1">
    <citation type="submission" date="2016-08" db="EMBL/GenBank/DDBJ databases">
        <authorList>
            <person name="Seilhamer J.J."/>
        </authorList>
    </citation>
    <scope>NUCLEOTIDE SEQUENCE [LARGE SCALE GENOMIC DNA]</scope>
    <source>
        <strain evidence="3 4">DX4</strain>
    </source>
</reference>
<feature type="transmembrane region" description="Helical" evidence="1">
    <location>
        <begin position="247"/>
        <end position="264"/>
    </location>
</feature>
<feature type="transmembrane region" description="Helical" evidence="1">
    <location>
        <begin position="524"/>
        <end position="545"/>
    </location>
</feature>
<evidence type="ECO:0000313" key="4">
    <source>
        <dbReference type="Proteomes" id="UP000094313"/>
    </source>
</evidence>
<proteinExistence type="predicted"/>
<keyword evidence="1" id="KW-0812">Transmembrane</keyword>
<sequence length="1169" mass="132892">MLKDMLWFELKYHFSQITFKIAAVLFFAMGILSTKAGFGSDEIHKNAPYVISTMVGLLALFSIFVSTLFCANVVLRDSTYKMDSLLFTTGIKRLPYFTVRLSGLVLAVFIILALAVLGLFTGALFQEAEQLGPFKPAYFIQPLLIMGLPTVFLISSILFTAAILSRNVKIIYVCGVLLYVLYLLASILGNSPLIANSALKLTEPDLLTLLADPFGLAPYFRETRSWTILQRNEQVFGLEGDFLLNRLAWTGFALLLLAISYRFFNFRASIASKTEKAVKQENTSKKEWYRKYKVQTTGKSYHLASFCQQLKLETAAVFKHLPFYLMLLIWAFLMGVEIKDRLFSGFYDINTYPATEVIIGQLLSIRPALLLIIFYTAELICRERTVNIQSLVYSSPAPNLIFWASKAMTLGLMILALISLNIGIGVTTQLFNGNFNIDLPAYLSLYYYTGYPLFLFALLAVFIQTLIPNKYLGMMLNLFIAGLISFSRNIGIEHYLLRYASVPRLDYSYLTGYGHHTYAFNWYMIYWTAFAAILSLLSICIWQNYRKHSFRERFKSIVKGWNKTGTFLLLLSLILWVGSGAYIYYQTNVLGKYKNMLTQENWQLRYEKKYKAVDSLPQPMIKSIKTQTDLYPEEQKYRVKGSYILKNETGSPISKIWVNIDQEVSTAEIDIPGSEKLLHDAEFDQYLFALKQPILPGASMTMRFSMEVIRSGFTPFNDENSVVSNGSYIELEKYLPSFGYNSGNETDDAVARKKAGLSEKPLARIPDRQYHLVDYENTISTLADQYVVSPGTLVQRWTKGRRNYFHYKTAAPINFMLALSSACYTQKTEQFKGIALNVFYQAGHEYNVPAILQGMKDALSYGNQNYSAYPLKQLSFAEIPQYRGAATAYPGVLFGAEQLIFLSDFRDQTKVNYTYATTVHETAHQWWANALSPVYGPGAAFLTESLAKYTEAVVVEKRSGKARLSTYLKADNELYFNMRYNYNEELPVAETIDQAFVHYQKGGLSLYAIREAIGEDQVNAALRRLLSKHGAGKSKAFAKDFLQELYQDASPDQIRLIDEQLKKVITYALKIKILGCKALNKGQYQVQLQLNIGKNELQNGKTKALAINDDFDIALFDTQSKPYYLQKHHFLKNDNQISIILNKKPVSAAIDPYGYVLDENQADNKEVFK</sequence>
<dbReference type="GO" id="GO:0008270">
    <property type="term" value="F:zinc ion binding"/>
    <property type="evidence" value="ECO:0007669"/>
    <property type="project" value="InterPro"/>
</dbReference>
<keyword evidence="1" id="KW-1133">Transmembrane helix</keyword>
<dbReference type="AlphaFoldDB" id="A0A1D7QN95"/>
<keyword evidence="4" id="KW-1185">Reference proteome</keyword>
<evidence type="ECO:0000256" key="1">
    <source>
        <dbReference type="SAM" id="Phobius"/>
    </source>
</evidence>
<dbReference type="SUPFAM" id="SSF55486">
    <property type="entry name" value="Metalloproteases ('zincins'), catalytic domain"/>
    <property type="match status" value="1"/>
</dbReference>
<feature type="transmembrane region" description="Helical" evidence="1">
    <location>
        <begin position="170"/>
        <end position="189"/>
    </location>
</feature>
<feature type="transmembrane region" description="Helical" evidence="1">
    <location>
        <begin position="566"/>
        <end position="585"/>
    </location>
</feature>
<organism evidence="3 4">
    <name type="scientific">Pedobacter steynii</name>
    <dbReference type="NCBI Taxonomy" id="430522"/>
    <lineage>
        <taxon>Bacteria</taxon>
        <taxon>Pseudomonadati</taxon>
        <taxon>Bacteroidota</taxon>
        <taxon>Sphingobacteriia</taxon>
        <taxon>Sphingobacteriales</taxon>
        <taxon>Sphingobacteriaceae</taxon>
        <taxon>Pedobacter</taxon>
    </lineage>
</organism>
<dbReference type="EMBL" id="CP017141">
    <property type="protein sequence ID" value="AOM80131.1"/>
    <property type="molecule type" value="Genomic_DNA"/>
</dbReference>
<feature type="transmembrane region" description="Helical" evidence="1">
    <location>
        <begin position="445"/>
        <end position="463"/>
    </location>
</feature>
<dbReference type="Gene3D" id="1.10.390.10">
    <property type="entry name" value="Neutral Protease Domain 2"/>
    <property type="match status" value="1"/>
</dbReference>
<accession>A0A1D7QN95</accession>
<name>A0A1D7QN95_9SPHI</name>
<dbReference type="Pfam" id="PF01433">
    <property type="entry name" value="Peptidase_M1"/>
    <property type="match status" value="1"/>
</dbReference>
<feature type="domain" description="Peptidase M1 membrane alanine aminopeptidase" evidence="2">
    <location>
        <begin position="858"/>
        <end position="1050"/>
    </location>
</feature>
<dbReference type="InterPro" id="IPR014782">
    <property type="entry name" value="Peptidase_M1_dom"/>
</dbReference>
<feature type="transmembrane region" description="Helical" evidence="1">
    <location>
        <begin position="21"/>
        <end position="38"/>
    </location>
</feature>
<dbReference type="InterPro" id="IPR027268">
    <property type="entry name" value="Peptidase_M4/M1_CTD_sf"/>
</dbReference>
<feature type="transmembrane region" description="Helical" evidence="1">
    <location>
        <begin position="358"/>
        <end position="380"/>
    </location>
</feature>